<evidence type="ECO:0000256" key="1">
    <source>
        <dbReference type="ARBA" id="ARBA00004776"/>
    </source>
</evidence>
<dbReference type="PANTHER" id="PTHR43179:SF12">
    <property type="entry name" value="GALACTOFURANOSYLTRANSFERASE GLFT2"/>
    <property type="match status" value="1"/>
</dbReference>
<dbReference type="OrthoDB" id="6653642at2"/>
<keyword evidence="3" id="KW-0328">Glycosyltransferase</keyword>
<accession>A0A2Y8ZWC9</accession>
<dbReference type="EMBL" id="UESZ01000001">
    <property type="protein sequence ID" value="SSA36255.1"/>
    <property type="molecule type" value="Genomic_DNA"/>
</dbReference>
<dbReference type="Pfam" id="PF02709">
    <property type="entry name" value="Glyco_transf_7C"/>
    <property type="match status" value="1"/>
</dbReference>
<dbReference type="Proteomes" id="UP000250028">
    <property type="component" value="Unassembled WGS sequence"/>
</dbReference>
<keyword evidence="4 6" id="KW-0808">Transferase</keyword>
<evidence type="ECO:0000256" key="4">
    <source>
        <dbReference type="ARBA" id="ARBA00022679"/>
    </source>
</evidence>
<dbReference type="InterPro" id="IPR027791">
    <property type="entry name" value="Galactosyl_T_C"/>
</dbReference>
<keyword evidence="7" id="KW-1185">Reference proteome</keyword>
<dbReference type="RefSeq" id="WP_109688092.1">
    <property type="nucleotide sequence ID" value="NZ_QGDN01000001.1"/>
</dbReference>
<evidence type="ECO:0000313" key="6">
    <source>
        <dbReference type="EMBL" id="SSA36255.1"/>
    </source>
</evidence>
<evidence type="ECO:0000259" key="5">
    <source>
        <dbReference type="Pfam" id="PF02709"/>
    </source>
</evidence>
<gene>
    <name evidence="6" type="ORF">SAMN04489750_3644</name>
</gene>
<dbReference type="SUPFAM" id="SSF53448">
    <property type="entry name" value="Nucleotide-diphospho-sugar transferases"/>
    <property type="match status" value="1"/>
</dbReference>
<dbReference type="InterPro" id="IPR029044">
    <property type="entry name" value="Nucleotide-diphossugar_trans"/>
</dbReference>
<dbReference type="Gene3D" id="3.90.550.10">
    <property type="entry name" value="Spore Coat Polysaccharide Biosynthesis Protein SpsA, Chain A"/>
    <property type="match status" value="1"/>
</dbReference>
<comment type="pathway">
    <text evidence="1">Cell wall biogenesis; cell wall polysaccharide biosynthesis.</text>
</comment>
<comment type="similarity">
    <text evidence="2">Belongs to the glycosyltransferase 2 family.</text>
</comment>
<organism evidence="6 7">
    <name type="scientific">Branchiibius hedensis</name>
    <dbReference type="NCBI Taxonomy" id="672460"/>
    <lineage>
        <taxon>Bacteria</taxon>
        <taxon>Bacillati</taxon>
        <taxon>Actinomycetota</taxon>
        <taxon>Actinomycetes</taxon>
        <taxon>Micrococcales</taxon>
        <taxon>Dermacoccaceae</taxon>
        <taxon>Branchiibius</taxon>
    </lineage>
</organism>
<evidence type="ECO:0000256" key="2">
    <source>
        <dbReference type="ARBA" id="ARBA00006739"/>
    </source>
</evidence>
<name>A0A2Y8ZWC9_9MICO</name>
<protein>
    <submittedName>
        <fullName evidence="6">Glycosyltransferase, GT2 family</fullName>
    </submittedName>
</protein>
<reference evidence="7" key="1">
    <citation type="submission" date="2016-10" db="EMBL/GenBank/DDBJ databases">
        <authorList>
            <person name="Varghese N."/>
            <person name="Submissions S."/>
        </authorList>
    </citation>
    <scope>NUCLEOTIDE SEQUENCE [LARGE SCALE GENOMIC DNA]</scope>
    <source>
        <strain evidence="7">DSM 22951</strain>
    </source>
</reference>
<feature type="domain" description="Galactosyltransferase C-terminal" evidence="5">
    <location>
        <begin position="171"/>
        <end position="220"/>
    </location>
</feature>
<evidence type="ECO:0000313" key="7">
    <source>
        <dbReference type="Proteomes" id="UP000250028"/>
    </source>
</evidence>
<dbReference type="PANTHER" id="PTHR43179">
    <property type="entry name" value="RHAMNOSYLTRANSFERASE WBBL"/>
    <property type="match status" value="1"/>
</dbReference>
<sequence>MIAVLTIVHGRHDHLRNQRRGLLTSTSAADLHVVVAMGDPQVRRALTDVEGYGPPILLEELVTDPGRLPLAAARNRAAEVALAAGADVLVFLDVDCVPTPSLIGQYAGSVRARDGAGRSPAVWCGATARLPRLDGPGDYPIAAPEVLSAMAVPDAGRPVLDPGQARVEPDLTRFWSLNFALGQSDWCATGGFDEAYVGYGGEDTDFAQRLGRAGGSMVWLGGAIAHHQWHDSQSPPVGHLVDIVRNANLFHDRWGWWPMHGWLDAFASRGLAGRDADGRWQVV</sequence>
<dbReference type="GO" id="GO:0016757">
    <property type="term" value="F:glycosyltransferase activity"/>
    <property type="evidence" value="ECO:0007669"/>
    <property type="project" value="UniProtKB-KW"/>
</dbReference>
<evidence type="ECO:0000256" key="3">
    <source>
        <dbReference type="ARBA" id="ARBA00022676"/>
    </source>
</evidence>
<proteinExistence type="inferred from homology"/>
<dbReference type="AlphaFoldDB" id="A0A2Y8ZWC9"/>